<feature type="signal peptide" evidence="1">
    <location>
        <begin position="1"/>
        <end position="24"/>
    </location>
</feature>
<name>W8UDN7_KLEPN</name>
<accession>W8UDN7</accession>
<feature type="domain" description="Fimbrial-type adhesion" evidence="2">
    <location>
        <begin position="30"/>
        <end position="181"/>
    </location>
</feature>
<protein>
    <recommendedName>
        <fullName evidence="2">Fimbrial-type adhesion domain-containing protein</fullName>
    </recommendedName>
</protein>
<dbReference type="PATRIC" id="fig|1420013.3.peg.1236"/>
<evidence type="ECO:0000313" key="3">
    <source>
        <dbReference type="EMBL" id="AHM78069.1"/>
    </source>
</evidence>
<dbReference type="InterPro" id="IPR036937">
    <property type="entry name" value="Adhesion_dom_fimbrial_sf"/>
</dbReference>
<organism evidence="3 4">
    <name type="scientific">Klebsiella pneumoniae 30684/NJST258_2</name>
    <dbReference type="NCBI Taxonomy" id="1420013"/>
    <lineage>
        <taxon>Bacteria</taxon>
        <taxon>Pseudomonadati</taxon>
        <taxon>Pseudomonadota</taxon>
        <taxon>Gammaproteobacteria</taxon>
        <taxon>Enterobacterales</taxon>
        <taxon>Enterobacteriaceae</taxon>
        <taxon>Klebsiella/Raoultella group</taxon>
        <taxon>Klebsiella</taxon>
        <taxon>Klebsiella pneumoniae complex</taxon>
    </lineage>
</organism>
<dbReference type="PANTHER" id="PTHR33420:SF26">
    <property type="entry name" value="FIMBRIAL SUBUNIT"/>
    <property type="match status" value="1"/>
</dbReference>
<dbReference type="PANTHER" id="PTHR33420">
    <property type="entry name" value="FIMBRIAL SUBUNIT ELFA-RELATED"/>
    <property type="match status" value="1"/>
</dbReference>
<proteinExistence type="predicted"/>
<evidence type="ECO:0000256" key="1">
    <source>
        <dbReference type="SAM" id="SignalP"/>
    </source>
</evidence>
<evidence type="ECO:0000259" key="2">
    <source>
        <dbReference type="Pfam" id="PF00419"/>
    </source>
</evidence>
<dbReference type="SUPFAM" id="SSF49401">
    <property type="entry name" value="Bacterial adhesins"/>
    <property type="match status" value="1"/>
</dbReference>
<feature type="chain" id="PRO_5004916545" description="Fimbrial-type adhesion domain-containing protein" evidence="1">
    <location>
        <begin position="25"/>
        <end position="184"/>
    </location>
</feature>
<dbReference type="Pfam" id="PF00419">
    <property type="entry name" value="Fimbrial"/>
    <property type="match status" value="1"/>
</dbReference>
<dbReference type="KEGG" id="kps:KPNJ2_01289"/>
<dbReference type="AlphaFoldDB" id="W8UDN7"/>
<dbReference type="InterPro" id="IPR050263">
    <property type="entry name" value="Bact_Fimbrial_Adh_Pro"/>
</dbReference>
<dbReference type="GO" id="GO:0009289">
    <property type="term" value="C:pilus"/>
    <property type="evidence" value="ECO:0007669"/>
    <property type="project" value="InterPro"/>
</dbReference>
<reference evidence="3 4" key="1">
    <citation type="journal article" date="2014" name="Proc. Natl. Acad. Sci. U.S.A.">
        <title>Molecular dissection of the evolution of carbapenem-resistant multilocus sequence type 258 Klebsiella pneumoniae.</title>
        <authorList>
            <person name="Deleo F.R."/>
            <person name="Chen L."/>
            <person name="Porcella S.F."/>
            <person name="Martens C.A."/>
            <person name="Kobayashi S.D."/>
            <person name="Porter A.R."/>
            <person name="Chavda K.D."/>
            <person name="Jacobs M.R."/>
            <person name="Mathema B."/>
            <person name="Olsen R.J."/>
            <person name="Bonomo R.A."/>
            <person name="Musser J.M."/>
            <person name="Kreiswirth B.N."/>
        </authorList>
    </citation>
    <scope>NUCLEOTIDE SEQUENCE [LARGE SCALE GENOMIC DNA]</scope>
    <source>
        <strain evidence="3">30684/NJST258_2</strain>
    </source>
</reference>
<sequence length="184" mass="19307">MAMKMKSLCLAMALVGLTSHYAAAADGTLYFSGTIVNSSCKLASGNEKGLIEVKMGAVPLSKLKNDTNGTGPEVGVNISVKDCEAGTYYIVLDGASANEAPITNVLALDAGNPTAKKVGIKLTDRNNTPVTLDKPFDPNVDPSITVNADGTGTFNLKAYYYTWDKDNAEAGDGNATARFTIMQE</sequence>
<keyword evidence="1" id="KW-0732">Signal</keyword>
<dbReference type="InterPro" id="IPR008966">
    <property type="entry name" value="Adhesion_dom_sf"/>
</dbReference>
<dbReference type="Gene3D" id="2.60.40.1090">
    <property type="entry name" value="Fimbrial-type adhesion domain"/>
    <property type="match status" value="1"/>
</dbReference>
<dbReference type="InterPro" id="IPR000259">
    <property type="entry name" value="Adhesion_dom_fimbrial"/>
</dbReference>
<evidence type="ECO:0000313" key="4">
    <source>
        <dbReference type="Proteomes" id="UP000019586"/>
    </source>
</evidence>
<dbReference type="GO" id="GO:0043709">
    <property type="term" value="P:cell adhesion involved in single-species biofilm formation"/>
    <property type="evidence" value="ECO:0007669"/>
    <property type="project" value="TreeGrafter"/>
</dbReference>
<dbReference type="Proteomes" id="UP000019586">
    <property type="component" value="Chromosome"/>
</dbReference>
<gene>
    <name evidence="3" type="ORF">KPNJ2_01289</name>
</gene>
<dbReference type="EMBL" id="CP006918">
    <property type="protein sequence ID" value="AHM78069.1"/>
    <property type="molecule type" value="Genomic_DNA"/>
</dbReference>
<dbReference type="HOGENOM" id="CLU_088965_0_3_6"/>